<dbReference type="Pfam" id="PF04432">
    <property type="entry name" value="FrhB_FdhB_C"/>
    <property type="match status" value="1"/>
</dbReference>
<dbReference type="OrthoDB" id="430408at2"/>
<sequence length="469" mass="52843">MENDQEELYQTVIANKYCIGCGVCAASEDSPFDMAFNEKGQYQPVMKERQAAEAYVGNLCATCPFSDQCRNETEIAASLFGGSAGITFNDYTGYYLNTYGAYVKGDAFREKGSSGGMGNWIAAKLLEDDLVDAIIHVKEAKDGSGRLFSYQVSTTVPELLDGAKSKYYPIELSAVIKQVMANPGRYAIFGIPCFIKSVRLLAEKNRIFDERIIFTIGLVCGHLKSDQFAKSIGWQMGIEPDKLTEIDFRQKIPGRKSSDYGVEVSGEVAGQAVTKTALTRDLYTTHWGDGLFKYTACDYCDDVLAETADVTIGDAWLPEYEKDSNGTNIVVVRNQIIQDVIDRHREELFLEALSMDKVYQSQAGGFRHRRQGLAYRLYLKDKKGEWRPQKRVQASADATAKRKKIYVKRMALVEESYRAYEAAVKAGDFQYFITYMNPILKDYQKVNDRPFVIRALGKVKRIFLDPLRK</sequence>
<feature type="domain" description="Coenzyme F420 hydrogenase/dehydrogenase beta subunit C-terminal" evidence="2">
    <location>
        <begin position="185"/>
        <end position="356"/>
    </location>
</feature>
<reference evidence="3 4" key="1">
    <citation type="submission" date="2016-02" db="EMBL/GenBank/DDBJ databases">
        <authorList>
            <person name="Wen L."/>
            <person name="He K."/>
            <person name="Yang H."/>
        </authorList>
    </citation>
    <scope>NUCLEOTIDE SEQUENCE [LARGE SCALE GENOMIC DNA]</scope>
    <source>
        <strain evidence="3">Trichococcus palustris</strain>
    </source>
</reference>
<dbReference type="EMBL" id="FJNE01000006">
    <property type="protein sequence ID" value="CZQ96893.1"/>
    <property type="molecule type" value="Genomic_DNA"/>
</dbReference>
<dbReference type="InterPro" id="IPR007525">
    <property type="entry name" value="FrhB_FdhB_C"/>
</dbReference>
<dbReference type="InterPro" id="IPR045220">
    <property type="entry name" value="FRHB/FDHB/HCAR-like"/>
</dbReference>
<evidence type="ECO:0000259" key="2">
    <source>
        <dbReference type="Pfam" id="PF04432"/>
    </source>
</evidence>
<evidence type="ECO:0000259" key="1">
    <source>
        <dbReference type="Pfam" id="PF04422"/>
    </source>
</evidence>
<dbReference type="PANTHER" id="PTHR31332">
    <property type="entry name" value="7-HYDROXYMETHYL CHLOROPHYLL A REDUCTASE, CHLOROPLASTIC"/>
    <property type="match status" value="1"/>
</dbReference>
<dbReference type="GO" id="GO:0052592">
    <property type="term" value="F:oxidoreductase activity, acting on CH or CH2 groups, with an iron-sulfur protein as acceptor"/>
    <property type="evidence" value="ECO:0007669"/>
    <property type="project" value="TreeGrafter"/>
</dbReference>
<protein>
    <submittedName>
        <fullName evidence="3">Uncharacterized protein</fullName>
    </submittedName>
</protein>
<dbReference type="STRING" id="140314.SAMN04488076_104103"/>
<accession>A0A143YVH8</accession>
<keyword evidence="4" id="KW-1185">Reference proteome</keyword>
<dbReference type="Proteomes" id="UP000242754">
    <property type="component" value="Unassembled WGS sequence"/>
</dbReference>
<dbReference type="RefSeq" id="WP_087033615.1">
    <property type="nucleotide sequence ID" value="NZ_FJNE01000006.1"/>
</dbReference>
<organism evidence="3 4">
    <name type="scientific">Trichococcus palustris</name>
    <dbReference type="NCBI Taxonomy" id="140314"/>
    <lineage>
        <taxon>Bacteria</taxon>
        <taxon>Bacillati</taxon>
        <taxon>Bacillota</taxon>
        <taxon>Bacilli</taxon>
        <taxon>Lactobacillales</taxon>
        <taxon>Carnobacteriaceae</taxon>
        <taxon>Trichococcus</taxon>
    </lineage>
</organism>
<feature type="domain" description="Coenzyme F420 hydrogenase/dehydrogenase beta subunit N-terminal" evidence="1">
    <location>
        <begin position="99"/>
        <end position="177"/>
    </location>
</feature>
<dbReference type="AlphaFoldDB" id="A0A143YVH8"/>
<name>A0A143YVH8_9LACT</name>
<dbReference type="Pfam" id="PF04422">
    <property type="entry name" value="FrhB_FdhB_N"/>
    <property type="match status" value="1"/>
</dbReference>
<proteinExistence type="predicted"/>
<gene>
    <name evidence="3" type="ORF">Tpal_2066</name>
</gene>
<dbReference type="InterPro" id="IPR007516">
    <property type="entry name" value="Co_F420_Hydgase/DH_bsu_N"/>
</dbReference>
<evidence type="ECO:0000313" key="3">
    <source>
        <dbReference type="EMBL" id="CZQ96893.1"/>
    </source>
</evidence>
<dbReference type="PANTHER" id="PTHR31332:SF0">
    <property type="entry name" value="7-HYDROXYMETHYL CHLOROPHYLL A REDUCTASE, CHLOROPLASTIC"/>
    <property type="match status" value="1"/>
</dbReference>
<evidence type="ECO:0000313" key="4">
    <source>
        <dbReference type="Proteomes" id="UP000242754"/>
    </source>
</evidence>